<protein>
    <submittedName>
        <fullName evidence="6">18261_t:CDS:1</fullName>
    </submittedName>
</protein>
<evidence type="ECO:0000256" key="2">
    <source>
        <dbReference type="ARBA" id="ARBA00022692"/>
    </source>
</evidence>
<dbReference type="Proteomes" id="UP000789396">
    <property type="component" value="Unassembled WGS sequence"/>
</dbReference>
<dbReference type="AlphaFoldDB" id="A0A9N9H9E8"/>
<dbReference type="EMBL" id="CAJVPZ010015112">
    <property type="protein sequence ID" value="CAG8663274.1"/>
    <property type="molecule type" value="Genomic_DNA"/>
</dbReference>
<proteinExistence type="predicted"/>
<dbReference type="Gene3D" id="1.20.1540.10">
    <property type="entry name" value="Rhomboid-like"/>
    <property type="match status" value="1"/>
</dbReference>
<name>A0A9N9H9E8_9GLOM</name>
<feature type="non-terminal residue" evidence="6">
    <location>
        <position position="80"/>
    </location>
</feature>
<keyword evidence="4 5" id="KW-0472">Membrane</keyword>
<evidence type="ECO:0000313" key="7">
    <source>
        <dbReference type="Proteomes" id="UP000789396"/>
    </source>
</evidence>
<comment type="subcellular location">
    <subcellularLocation>
        <location evidence="1">Membrane</location>
        <topology evidence="1">Multi-pass membrane protein</topology>
    </subcellularLocation>
</comment>
<sequence>LMALSTIFACTFPNATFLVFFVIPAPAIVVVGLYALYDIYRAWNVSHGKIDSAGHLGGVAFGFIQSFGEEESKYLYVLKQ</sequence>
<evidence type="ECO:0000256" key="1">
    <source>
        <dbReference type="ARBA" id="ARBA00004141"/>
    </source>
</evidence>
<comment type="caution">
    <text evidence="6">The sequence shown here is derived from an EMBL/GenBank/DDBJ whole genome shotgun (WGS) entry which is preliminary data.</text>
</comment>
<evidence type="ECO:0000256" key="4">
    <source>
        <dbReference type="ARBA" id="ARBA00023136"/>
    </source>
</evidence>
<feature type="transmembrane region" description="Helical" evidence="5">
    <location>
        <begin position="15"/>
        <end position="37"/>
    </location>
</feature>
<dbReference type="InterPro" id="IPR035952">
    <property type="entry name" value="Rhomboid-like_sf"/>
</dbReference>
<evidence type="ECO:0000256" key="3">
    <source>
        <dbReference type="ARBA" id="ARBA00022989"/>
    </source>
</evidence>
<dbReference type="OrthoDB" id="418595at2759"/>
<reference evidence="6" key="1">
    <citation type="submission" date="2021-06" db="EMBL/GenBank/DDBJ databases">
        <authorList>
            <person name="Kallberg Y."/>
            <person name="Tangrot J."/>
            <person name="Rosling A."/>
        </authorList>
    </citation>
    <scope>NUCLEOTIDE SEQUENCE</scope>
    <source>
        <strain evidence="6">IN212</strain>
    </source>
</reference>
<accession>A0A9N9H9E8</accession>
<evidence type="ECO:0000313" key="6">
    <source>
        <dbReference type="EMBL" id="CAG8663274.1"/>
    </source>
</evidence>
<dbReference type="SUPFAM" id="SSF144091">
    <property type="entry name" value="Rhomboid-like"/>
    <property type="match status" value="1"/>
</dbReference>
<keyword evidence="7" id="KW-1185">Reference proteome</keyword>
<evidence type="ECO:0000256" key="5">
    <source>
        <dbReference type="SAM" id="Phobius"/>
    </source>
</evidence>
<keyword evidence="2 5" id="KW-0812">Transmembrane</keyword>
<keyword evidence="3 5" id="KW-1133">Transmembrane helix</keyword>
<gene>
    <name evidence="6" type="ORF">RFULGI_LOCUS8937</name>
</gene>
<dbReference type="GO" id="GO:0016020">
    <property type="term" value="C:membrane"/>
    <property type="evidence" value="ECO:0007669"/>
    <property type="project" value="UniProtKB-SubCell"/>
</dbReference>
<organism evidence="6 7">
    <name type="scientific">Racocetra fulgida</name>
    <dbReference type="NCBI Taxonomy" id="60492"/>
    <lineage>
        <taxon>Eukaryota</taxon>
        <taxon>Fungi</taxon>
        <taxon>Fungi incertae sedis</taxon>
        <taxon>Mucoromycota</taxon>
        <taxon>Glomeromycotina</taxon>
        <taxon>Glomeromycetes</taxon>
        <taxon>Diversisporales</taxon>
        <taxon>Gigasporaceae</taxon>
        <taxon>Racocetra</taxon>
    </lineage>
</organism>